<gene>
    <name evidence="1" type="ORF">C9374_008113</name>
</gene>
<keyword evidence="2" id="KW-1185">Reference proteome</keyword>
<dbReference type="GeneID" id="68100567"/>
<dbReference type="RefSeq" id="XP_044545736.1">
    <property type="nucleotide sequence ID" value="XM_044698154.1"/>
</dbReference>
<organism evidence="1 2">
    <name type="scientific">Naegleria lovaniensis</name>
    <name type="common">Amoeba</name>
    <dbReference type="NCBI Taxonomy" id="51637"/>
    <lineage>
        <taxon>Eukaryota</taxon>
        <taxon>Discoba</taxon>
        <taxon>Heterolobosea</taxon>
        <taxon>Tetramitia</taxon>
        <taxon>Eutetramitia</taxon>
        <taxon>Vahlkampfiidae</taxon>
        <taxon>Naegleria</taxon>
    </lineage>
</organism>
<comment type="caution">
    <text evidence="1">The sequence shown here is derived from an EMBL/GenBank/DDBJ whole genome shotgun (WGS) entry which is preliminary data.</text>
</comment>
<sequence>MGQHHGASLSCSDCRSSPHRVPNNFLLWGTYMGVFANSYFIDWHRISIPSESMPSVGQIPSSVPKSSFGRIKELASFAFSSHSSVVHYSNETINFDGGVTIASEIESPILSCPIVKIIASGSNILFMDAKKRLFIYSTTMYETQQFKIERFDLGENIRKYGKRITLTTELNNMINTQLVTISGSHNCILFYFQNGSIICLSQHDINWEILLIDYFKEHGREIVLTSDGCVGSCSYILSRKVLLYENPSEDSFTEDYEITAITHMGSLARVEKGELDGQLHNIKMMRCGTCLAIVTHNNKLYFQNLMLLANASIYTIGVDIARHYGSRDFVRVVTPIELPSIIHGQDVLQIACCSRNSIIMTKDYILSLGDLSHHKDNTRRYIDPHTEYCWTITKNKYGVNRLLALGWSVLAYEDYKGFRYDDEFKRALHSLTTKPTALLNYEEVHITTNLCDICVECIS</sequence>
<dbReference type="EMBL" id="PYSW02000032">
    <property type="protein sequence ID" value="KAG2378474.1"/>
    <property type="molecule type" value="Genomic_DNA"/>
</dbReference>
<dbReference type="AlphaFoldDB" id="A0AA88GFL8"/>
<name>A0AA88GFL8_NAELO</name>
<protein>
    <submittedName>
        <fullName evidence="1">Uncharacterized protein</fullName>
    </submittedName>
</protein>
<dbReference type="Proteomes" id="UP000816034">
    <property type="component" value="Unassembled WGS sequence"/>
</dbReference>
<evidence type="ECO:0000313" key="1">
    <source>
        <dbReference type="EMBL" id="KAG2378474.1"/>
    </source>
</evidence>
<proteinExistence type="predicted"/>
<evidence type="ECO:0000313" key="2">
    <source>
        <dbReference type="Proteomes" id="UP000816034"/>
    </source>
</evidence>
<reference evidence="1 2" key="1">
    <citation type="journal article" date="2018" name="BMC Genomics">
        <title>The genome of Naegleria lovaniensis, the basis for a comparative approach to unravel pathogenicity factors of the human pathogenic amoeba N. fowleri.</title>
        <authorList>
            <person name="Liechti N."/>
            <person name="Schurch N."/>
            <person name="Bruggmann R."/>
            <person name="Wittwer M."/>
        </authorList>
    </citation>
    <scope>NUCLEOTIDE SEQUENCE [LARGE SCALE GENOMIC DNA]</scope>
    <source>
        <strain evidence="1 2">ATCC 30569</strain>
    </source>
</reference>
<accession>A0AA88GFL8</accession>